<dbReference type="AlphaFoldDB" id="A0A197KB49"/>
<dbReference type="OrthoDB" id="9999611at2759"/>
<feature type="region of interest" description="Disordered" evidence="1">
    <location>
        <begin position="18"/>
        <end position="98"/>
    </location>
</feature>
<sequence>MSENAKISNTYNEAVGTAKEKLGHATHNQRMAGSGAAQKTDAQINQQHHKAQTHAHAQGVGNNIQGETQKAAGTVANDPSLRARGQANDNLGDVQRSY</sequence>
<proteinExistence type="predicted"/>
<keyword evidence="3" id="KW-1185">Reference proteome</keyword>
<evidence type="ECO:0000313" key="3">
    <source>
        <dbReference type="Proteomes" id="UP000078512"/>
    </source>
</evidence>
<evidence type="ECO:0000313" key="2">
    <source>
        <dbReference type="EMBL" id="OAQ34715.1"/>
    </source>
</evidence>
<dbReference type="Proteomes" id="UP000078512">
    <property type="component" value="Unassembled WGS sequence"/>
</dbReference>
<organism evidence="2 3">
    <name type="scientific">Linnemannia elongata AG-77</name>
    <dbReference type="NCBI Taxonomy" id="1314771"/>
    <lineage>
        <taxon>Eukaryota</taxon>
        <taxon>Fungi</taxon>
        <taxon>Fungi incertae sedis</taxon>
        <taxon>Mucoromycota</taxon>
        <taxon>Mortierellomycotina</taxon>
        <taxon>Mortierellomycetes</taxon>
        <taxon>Mortierellales</taxon>
        <taxon>Mortierellaceae</taxon>
        <taxon>Linnemannia</taxon>
    </lineage>
</organism>
<reference evidence="2 3" key="1">
    <citation type="submission" date="2016-05" db="EMBL/GenBank/DDBJ databases">
        <title>Genome sequencing reveals origins of a unique bacterial endosymbiosis in the earliest lineages of terrestrial Fungi.</title>
        <authorList>
            <consortium name="DOE Joint Genome Institute"/>
            <person name="Uehling J."/>
            <person name="Gryganskyi A."/>
            <person name="Hameed K."/>
            <person name="Tschaplinski T."/>
            <person name="Misztal P."/>
            <person name="Wu S."/>
            <person name="Desiro A."/>
            <person name="Vande Pol N."/>
            <person name="Du Z.-Y."/>
            <person name="Zienkiewicz A."/>
            <person name="Zienkiewicz K."/>
            <person name="Morin E."/>
            <person name="Tisserant E."/>
            <person name="Splivallo R."/>
            <person name="Hainaut M."/>
            <person name="Henrissat B."/>
            <person name="Ohm R."/>
            <person name="Kuo A."/>
            <person name="Yan J."/>
            <person name="Lipzen A."/>
            <person name="Nolan M."/>
            <person name="Labutti K."/>
            <person name="Barry K."/>
            <person name="Goldstein A."/>
            <person name="Labbe J."/>
            <person name="Schadt C."/>
            <person name="Tuskan G."/>
            <person name="Grigoriev I."/>
            <person name="Martin F."/>
            <person name="Vilgalys R."/>
            <person name="Bonito G."/>
        </authorList>
    </citation>
    <scope>NUCLEOTIDE SEQUENCE [LARGE SCALE GENOMIC DNA]</scope>
    <source>
        <strain evidence="2 3">AG-77</strain>
    </source>
</reference>
<dbReference type="EMBL" id="KV442016">
    <property type="protein sequence ID" value="OAQ34715.1"/>
    <property type="molecule type" value="Genomic_DNA"/>
</dbReference>
<protein>
    <recommendedName>
        <fullName evidence="4">CsbD-like domain-containing protein</fullName>
    </recommendedName>
</protein>
<name>A0A197KB49_9FUNG</name>
<evidence type="ECO:0008006" key="4">
    <source>
        <dbReference type="Google" id="ProtNLM"/>
    </source>
</evidence>
<gene>
    <name evidence="2" type="ORF">K457DRAFT_13930</name>
</gene>
<accession>A0A197KB49</accession>
<evidence type="ECO:0000256" key="1">
    <source>
        <dbReference type="SAM" id="MobiDB-lite"/>
    </source>
</evidence>